<feature type="region of interest" description="Disordered" evidence="1">
    <location>
        <begin position="64"/>
        <end position="95"/>
    </location>
</feature>
<feature type="region of interest" description="Disordered" evidence="1">
    <location>
        <begin position="24"/>
        <end position="45"/>
    </location>
</feature>
<dbReference type="EnsemblFungi" id="FOXG_06079T0">
    <property type="protein sequence ID" value="FOXG_06079P0"/>
    <property type="gene ID" value="FOXG_06079"/>
</dbReference>
<accession>A0A0D2XQ39</accession>
<name>A0A0D2XQ39_FUSOF</name>
<sequence>MATRQSVGRLNRALKAVAVPVMTTGTTTGVGPTRTHQAASSGPPMMVFSKSHRVKGGLSLLVRPGKGLPRQTDLPSLPHNKSVGLHPMMMSPPPR</sequence>
<evidence type="ECO:0000313" key="3">
    <source>
        <dbReference type="Proteomes" id="UP000002489"/>
    </source>
</evidence>
<feature type="compositionally biased region" description="Low complexity" evidence="1">
    <location>
        <begin position="24"/>
        <end position="35"/>
    </location>
</feature>
<organism evidence="2 3">
    <name type="scientific">Fusarium oxysporum (strain Fo5176)</name>
    <name type="common">Fusarium vascular wilt</name>
    <dbReference type="NCBI Taxonomy" id="660025"/>
    <lineage>
        <taxon>Eukaryota</taxon>
        <taxon>Fungi</taxon>
        <taxon>Dikarya</taxon>
        <taxon>Ascomycota</taxon>
        <taxon>Pezizomycotina</taxon>
        <taxon>Sordariomycetes</taxon>
        <taxon>Hypocreomycetidae</taxon>
        <taxon>Hypocreales</taxon>
        <taxon>Nectriaceae</taxon>
        <taxon>Fusarium</taxon>
        <taxon>Fusarium oxysporum species complex</taxon>
    </lineage>
</organism>
<evidence type="ECO:0000256" key="1">
    <source>
        <dbReference type="SAM" id="MobiDB-lite"/>
    </source>
</evidence>
<reference evidence="2" key="2">
    <citation type="submission" date="2025-08" db="UniProtKB">
        <authorList>
            <consortium name="EnsemblFungi"/>
        </authorList>
    </citation>
    <scope>IDENTIFICATION</scope>
    <source>
        <strain evidence="2">4287 / CBS 123668 / FGSC 9935 / NRRL 34936</strain>
    </source>
</reference>
<proteinExistence type="predicted"/>
<protein>
    <submittedName>
        <fullName evidence="2">Uncharacterized protein</fullName>
    </submittedName>
</protein>
<dbReference type="Proteomes" id="UP000002489">
    <property type="component" value="Unassembled WGS sequence"/>
</dbReference>
<dbReference type="AlphaFoldDB" id="A0A0D2XQ39"/>
<reference evidence="3" key="1">
    <citation type="journal article" date="2012" name="Mol. Plant Microbe Interact.">
        <title>A highly conserved effector in Fusarium oxysporum is required for full virulence on Arabidopsis.</title>
        <authorList>
            <person name="Thatcher L.F."/>
            <person name="Gardiner D.M."/>
            <person name="Kazan K."/>
            <person name="Manners J."/>
        </authorList>
    </citation>
    <scope>NUCLEOTIDE SEQUENCE [LARGE SCALE GENOMIC DNA]</scope>
    <source>
        <strain evidence="3">Fo5176</strain>
    </source>
</reference>
<evidence type="ECO:0000313" key="2">
    <source>
        <dbReference type="EnsemblFungi" id="FOXG_06079P0"/>
    </source>
</evidence>